<reference evidence="3 4" key="1">
    <citation type="submission" date="2020-03" db="EMBL/GenBank/DDBJ databases">
        <title>Draft Genome Sequence of Cudoniella acicularis.</title>
        <authorList>
            <person name="Buettner E."/>
            <person name="Kellner H."/>
        </authorList>
    </citation>
    <scope>NUCLEOTIDE SEQUENCE [LARGE SCALE GENOMIC DNA]</scope>
    <source>
        <strain evidence="3 4">DSM 108380</strain>
    </source>
</reference>
<evidence type="ECO:0000313" key="4">
    <source>
        <dbReference type="Proteomes" id="UP000566819"/>
    </source>
</evidence>
<dbReference type="EMBL" id="JAAMPI010000009">
    <property type="protein sequence ID" value="KAF4637797.1"/>
    <property type="molecule type" value="Genomic_DNA"/>
</dbReference>
<keyword evidence="1" id="KW-1133">Transmembrane helix</keyword>
<dbReference type="OrthoDB" id="5405781at2759"/>
<feature type="transmembrane region" description="Helical" evidence="1">
    <location>
        <begin position="253"/>
        <end position="269"/>
    </location>
</feature>
<evidence type="ECO:0000256" key="1">
    <source>
        <dbReference type="SAM" id="Phobius"/>
    </source>
</evidence>
<evidence type="ECO:0000259" key="2">
    <source>
        <dbReference type="Pfam" id="PF01757"/>
    </source>
</evidence>
<feature type="transmembrane region" description="Helical" evidence="1">
    <location>
        <begin position="335"/>
        <end position="354"/>
    </location>
</feature>
<keyword evidence="4" id="KW-1185">Reference proteome</keyword>
<feature type="transmembrane region" description="Helical" evidence="1">
    <location>
        <begin position="54"/>
        <end position="76"/>
    </location>
</feature>
<gene>
    <name evidence="3" type="ORF">G7Y89_g273</name>
</gene>
<feature type="domain" description="Acyltransferase 3" evidence="2">
    <location>
        <begin position="9"/>
        <end position="400"/>
    </location>
</feature>
<keyword evidence="1" id="KW-0812">Transmembrane</keyword>
<proteinExistence type="predicted"/>
<accession>A0A8H4W8G0</accession>
<evidence type="ECO:0000313" key="3">
    <source>
        <dbReference type="EMBL" id="KAF4637797.1"/>
    </source>
</evidence>
<dbReference type="AlphaFoldDB" id="A0A8H4W8G0"/>
<feature type="transmembrane region" description="Helical" evidence="1">
    <location>
        <begin position="106"/>
        <end position="126"/>
    </location>
</feature>
<feature type="transmembrane region" description="Helical" evidence="1">
    <location>
        <begin position="175"/>
        <end position="195"/>
    </location>
</feature>
<dbReference type="InterPro" id="IPR050879">
    <property type="entry name" value="Acyltransferase_3"/>
</dbReference>
<dbReference type="Pfam" id="PF01757">
    <property type="entry name" value="Acyl_transf_3"/>
    <property type="match status" value="1"/>
</dbReference>
<dbReference type="GO" id="GO:0016747">
    <property type="term" value="F:acyltransferase activity, transferring groups other than amino-acyl groups"/>
    <property type="evidence" value="ECO:0007669"/>
    <property type="project" value="InterPro"/>
</dbReference>
<feature type="transmembrane region" description="Helical" evidence="1">
    <location>
        <begin position="383"/>
        <end position="401"/>
    </location>
</feature>
<dbReference type="InterPro" id="IPR002656">
    <property type="entry name" value="Acyl_transf_3_dom"/>
</dbReference>
<name>A0A8H4W8G0_9HELO</name>
<organism evidence="3 4">
    <name type="scientific">Cudoniella acicularis</name>
    <dbReference type="NCBI Taxonomy" id="354080"/>
    <lineage>
        <taxon>Eukaryota</taxon>
        <taxon>Fungi</taxon>
        <taxon>Dikarya</taxon>
        <taxon>Ascomycota</taxon>
        <taxon>Pezizomycotina</taxon>
        <taxon>Leotiomycetes</taxon>
        <taxon>Helotiales</taxon>
        <taxon>Tricladiaceae</taxon>
        <taxon>Cudoniella</taxon>
    </lineage>
</organism>
<protein>
    <recommendedName>
        <fullName evidence="2">Acyltransferase 3 domain-containing protein</fullName>
    </recommendedName>
</protein>
<sequence>MGAKQENVKWVDGLRGFASLLVVFTHIARAFDEDLFKPVPTEGSGPRILQLPLLRVLIQGRIGVSIFSLVTGYVCALKPIRLSRAGTPDAAFTTIAKSAFRRVPRLVLPTTIATAIIWFFCQFGVFEVGNHILGWWVNFTSPNMTPYFGDALQSLFYNILTTWTRSWNEYDMNQWTLLPLLKGSMLVYTMLIATVHAKPKYRMMIELGLFVYYYVSNDSQFGMQFFFGAFLSDLSQHEAHIAWCQARKWPSRILSPIFIIFGLLLASYPEDHQEWMTWSQLMKDWSVWFFPENSQVPQFYSGVGLEFIALGIHFSPSVKGILSHKHLLWFGKNSFAVYLLHGGLLRSILTWMFYGFTTPADVIFEDGHIEPGPPLNICGRARFWFWLPIWFIILYSLANLWTRYVDPWCARVTETLVKYVFDPPEVNLNTEKPASQPLLPQ</sequence>
<dbReference type="PANTHER" id="PTHR23028:SF128">
    <property type="entry name" value="ACYLTRANSFERASE 3 DOMAIN-CONTAINING PROTEIN"/>
    <property type="match status" value="1"/>
</dbReference>
<dbReference type="Proteomes" id="UP000566819">
    <property type="component" value="Unassembled WGS sequence"/>
</dbReference>
<dbReference type="PANTHER" id="PTHR23028">
    <property type="entry name" value="ACETYLTRANSFERASE"/>
    <property type="match status" value="1"/>
</dbReference>
<keyword evidence="1" id="KW-0472">Membrane</keyword>
<comment type="caution">
    <text evidence="3">The sequence shown here is derived from an EMBL/GenBank/DDBJ whole genome shotgun (WGS) entry which is preliminary data.</text>
</comment>